<feature type="domain" description="AA1-like" evidence="6">
    <location>
        <begin position="72"/>
        <end position="191"/>
    </location>
</feature>
<evidence type="ECO:0000313" key="8">
    <source>
        <dbReference type="Proteomes" id="UP001302126"/>
    </source>
</evidence>
<sequence>MAHQSKPRLTTILTTILTLPLLTTASPLFRNLSRQGQTCTQNSFHGLKWTVSNFLFTSSLTFASEKESDVTQGLASVSFNLTNSAIPSQLVNCYATSDKLTDFFYGDQLFQCQPPPEIEPTTNQLAEQSASFKFDRKTGTISLELDWSCHDGADARWPTTTFSAGGSTTVSLGSCTKLDQKNPNWSSATKDQAYKTQHVDCAPLTFEVNPDEIESVA</sequence>
<keyword evidence="3 5" id="KW-0732">Signal</keyword>
<evidence type="ECO:0000259" key="6">
    <source>
        <dbReference type="Pfam" id="PF16541"/>
    </source>
</evidence>
<evidence type="ECO:0000313" key="7">
    <source>
        <dbReference type="EMBL" id="KAK4184710.1"/>
    </source>
</evidence>
<proteinExistence type="predicted"/>
<evidence type="ECO:0000256" key="2">
    <source>
        <dbReference type="ARBA" id="ARBA00022525"/>
    </source>
</evidence>
<dbReference type="EMBL" id="MU864477">
    <property type="protein sequence ID" value="KAK4184710.1"/>
    <property type="molecule type" value="Genomic_DNA"/>
</dbReference>
<keyword evidence="8" id="KW-1185">Reference proteome</keyword>
<dbReference type="GO" id="GO:0005576">
    <property type="term" value="C:extracellular region"/>
    <property type="evidence" value="ECO:0007669"/>
    <property type="project" value="UniProtKB-SubCell"/>
</dbReference>
<reference evidence="7" key="2">
    <citation type="submission" date="2023-05" db="EMBL/GenBank/DDBJ databases">
        <authorList>
            <consortium name="Lawrence Berkeley National Laboratory"/>
            <person name="Steindorff A."/>
            <person name="Hensen N."/>
            <person name="Bonometti L."/>
            <person name="Westerberg I."/>
            <person name="Brannstrom I.O."/>
            <person name="Guillou S."/>
            <person name="Cros-Aarteil S."/>
            <person name="Calhoun S."/>
            <person name="Haridas S."/>
            <person name="Kuo A."/>
            <person name="Mondo S."/>
            <person name="Pangilinan J."/>
            <person name="Riley R."/>
            <person name="Labutti K."/>
            <person name="Andreopoulos B."/>
            <person name="Lipzen A."/>
            <person name="Chen C."/>
            <person name="Yanf M."/>
            <person name="Daum C."/>
            <person name="Ng V."/>
            <person name="Clum A."/>
            <person name="Ohm R."/>
            <person name="Martin F."/>
            <person name="Silar P."/>
            <person name="Natvig D."/>
            <person name="Lalanne C."/>
            <person name="Gautier V."/>
            <person name="Ament-Velasquez S.L."/>
            <person name="Kruys A."/>
            <person name="Hutchinson M.I."/>
            <person name="Powell A.J."/>
            <person name="Barry K."/>
            <person name="Miller A.N."/>
            <person name="Grigoriev I.V."/>
            <person name="Debuchy R."/>
            <person name="Gladieux P."/>
            <person name="Thoren M.H."/>
            <person name="Johannesson H."/>
        </authorList>
    </citation>
    <scope>NUCLEOTIDE SEQUENCE</scope>
    <source>
        <strain evidence="7">PSN309</strain>
    </source>
</reference>
<comment type="caution">
    <text evidence="7">The sequence shown here is derived from an EMBL/GenBank/DDBJ whole genome shotgun (WGS) entry which is preliminary data.</text>
</comment>
<protein>
    <recommendedName>
        <fullName evidence="6">AA1-like domain-containing protein</fullName>
    </recommendedName>
</protein>
<dbReference type="Proteomes" id="UP001302126">
    <property type="component" value="Unassembled WGS sequence"/>
</dbReference>
<dbReference type="Pfam" id="PF16541">
    <property type="entry name" value="AltA1"/>
    <property type="match status" value="1"/>
</dbReference>
<name>A0AAN6WMM1_9PEZI</name>
<feature type="signal peptide" evidence="5">
    <location>
        <begin position="1"/>
        <end position="25"/>
    </location>
</feature>
<reference evidence="7" key="1">
    <citation type="journal article" date="2023" name="Mol. Phylogenet. Evol.">
        <title>Genome-scale phylogeny and comparative genomics of the fungal order Sordariales.</title>
        <authorList>
            <person name="Hensen N."/>
            <person name="Bonometti L."/>
            <person name="Westerberg I."/>
            <person name="Brannstrom I.O."/>
            <person name="Guillou S."/>
            <person name="Cros-Aarteil S."/>
            <person name="Calhoun S."/>
            <person name="Haridas S."/>
            <person name="Kuo A."/>
            <person name="Mondo S."/>
            <person name="Pangilinan J."/>
            <person name="Riley R."/>
            <person name="LaButti K."/>
            <person name="Andreopoulos B."/>
            <person name="Lipzen A."/>
            <person name="Chen C."/>
            <person name="Yan M."/>
            <person name="Daum C."/>
            <person name="Ng V."/>
            <person name="Clum A."/>
            <person name="Steindorff A."/>
            <person name="Ohm R.A."/>
            <person name="Martin F."/>
            <person name="Silar P."/>
            <person name="Natvig D.O."/>
            <person name="Lalanne C."/>
            <person name="Gautier V."/>
            <person name="Ament-Velasquez S.L."/>
            <person name="Kruys A."/>
            <person name="Hutchinson M.I."/>
            <person name="Powell A.J."/>
            <person name="Barry K."/>
            <person name="Miller A.N."/>
            <person name="Grigoriev I.V."/>
            <person name="Debuchy R."/>
            <person name="Gladieux P."/>
            <person name="Hiltunen Thoren M."/>
            <person name="Johannesson H."/>
        </authorList>
    </citation>
    <scope>NUCLEOTIDE SEQUENCE</scope>
    <source>
        <strain evidence="7">PSN309</strain>
    </source>
</reference>
<gene>
    <name evidence="7" type="ORF">QBC35DRAFT_41676</name>
</gene>
<organism evidence="7 8">
    <name type="scientific">Podospora australis</name>
    <dbReference type="NCBI Taxonomy" id="1536484"/>
    <lineage>
        <taxon>Eukaryota</taxon>
        <taxon>Fungi</taxon>
        <taxon>Dikarya</taxon>
        <taxon>Ascomycota</taxon>
        <taxon>Pezizomycotina</taxon>
        <taxon>Sordariomycetes</taxon>
        <taxon>Sordariomycetidae</taxon>
        <taxon>Sordariales</taxon>
        <taxon>Podosporaceae</taxon>
        <taxon>Podospora</taxon>
    </lineage>
</organism>
<dbReference type="AlphaFoldDB" id="A0AAN6WMM1"/>
<keyword evidence="4" id="KW-1015">Disulfide bond</keyword>
<feature type="chain" id="PRO_5043032193" description="AA1-like domain-containing protein" evidence="5">
    <location>
        <begin position="26"/>
        <end position="217"/>
    </location>
</feature>
<evidence type="ECO:0000256" key="4">
    <source>
        <dbReference type="ARBA" id="ARBA00023157"/>
    </source>
</evidence>
<evidence type="ECO:0000256" key="1">
    <source>
        <dbReference type="ARBA" id="ARBA00004613"/>
    </source>
</evidence>
<accession>A0AAN6WMM1</accession>
<keyword evidence="2" id="KW-0964">Secreted</keyword>
<dbReference type="InterPro" id="IPR032382">
    <property type="entry name" value="AltA1"/>
</dbReference>
<evidence type="ECO:0000256" key="3">
    <source>
        <dbReference type="ARBA" id="ARBA00022729"/>
    </source>
</evidence>
<evidence type="ECO:0000256" key="5">
    <source>
        <dbReference type="SAM" id="SignalP"/>
    </source>
</evidence>
<comment type="subcellular location">
    <subcellularLocation>
        <location evidence="1">Secreted</location>
    </subcellularLocation>
</comment>